<feature type="non-terminal residue" evidence="2">
    <location>
        <position position="176"/>
    </location>
</feature>
<name>A0A0L0FSS7_9EUKA</name>
<feature type="region of interest" description="Disordered" evidence="1">
    <location>
        <begin position="110"/>
        <end position="149"/>
    </location>
</feature>
<dbReference type="AlphaFoldDB" id="A0A0L0FSS7"/>
<evidence type="ECO:0000313" key="3">
    <source>
        <dbReference type="Proteomes" id="UP000054560"/>
    </source>
</evidence>
<feature type="region of interest" description="Disordered" evidence="1">
    <location>
        <begin position="64"/>
        <end position="98"/>
    </location>
</feature>
<dbReference type="Proteomes" id="UP000054560">
    <property type="component" value="Unassembled WGS sequence"/>
</dbReference>
<gene>
    <name evidence="2" type="ORF">SARC_07758</name>
</gene>
<reference evidence="2 3" key="1">
    <citation type="submission" date="2011-02" db="EMBL/GenBank/DDBJ databases">
        <title>The Genome Sequence of Sphaeroforma arctica JP610.</title>
        <authorList>
            <consortium name="The Broad Institute Genome Sequencing Platform"/>
            <person name="Russ C."/>
            <person name="Cuomo C."/>
            <person name="Young S.K."/>
            <person name="Zeng Q."/>
            <person name="Gargeya S."/>
            <person name="Alvarado L."/>
            <person name="Berlin A."/>
            <person name="Chapman S.B."/>
            <person name="Chen Z."/>
            <person name="Freedman E."/>
            <person name="Gellesch M."/>
            <person name="Goldberg J."/>
            <person name="Griggs A."/>
            <person name="Gujja S."/>
            <person name="Heilman E."/>
            <person name="Heiman D."/>
            <person name="Howarth C."/>
            <person name="Mehta T."/>
            <person name="Neiman D."/>
            <person name="Pearson M."/>
            <person name="Roberts A."/>
            <person name="Saif S."/>
            <person name="Shea T."/>
            <person name="Shenoy N."/>
            <person name="Sisk P."/>
            <person name="Stolte C."/>
            <person name="Sykes S."/>
            <person name="White J."/>
            <person name="Yandava C."/>
            <person name="Burger G."/>
            <person name="Gray M.W."/>
            <person name="Holland P.W.H."/>
            <person name="King N."/>
            <person name="Lang F.B.F."/>
            <person name="Roger A.J."/>
            <person name="Ruiz-Trillo I."/>
            <person name="Haas B."/>
            <person name="Nusbaum C."/>
            <person name="Birren B."/>
        </authorList>
    </citation>
    <scope>NUCLEOTIDE SEQUENCE [LARGE SCALE GENOMIC DNA]</scope>
    <source>
        <strain evidence="2 3">JP610</strain>
    </source>
</reference>
<proteinExistence type="predicted"/>
<evidence type="ECO:0000313" key="2">
    <source>
        <dbReference type="EMBL" id="KNC79862.1"/>
    </source>
</evidence>
<dbReference type="GeneID" id="25908262"/>
<evidence type="ECO:0000256" key="1">
    <source>
        <dbReference type="SAM" id="MobiDB-lite"/>
    </source>
</evidence>
<protein>
    <submittedName>
        <fullName evidence="2">Uncharacterized protein</fullName>
    </submittedName>
</protein>
<organism evidence="2 3">
    <name type="scientific">Sphaeroforma arctica JP610</name>
    <dbReference type="NCBI Taxonomy" id="667725"/>
    <lineage>
        <taxon>Eukaryota</taxon>
        <taxon>Ichthyosporea</taxon>
        <taxon>Ichthyophonida</taxon>
        <taxon>Sphaeroforma</taxon>
    </lineage>
</organism>
<dbReference type="RefSeq" id="XP_014153764.1">
    <property type="nucleotide sequence ID" value="XM_014298289.1"/>
</dbReference>
<dbReference type="EMBL" id="KQ242232">
    <property type="protein sequence ID" value="KNC79862.1"/>
    <property type="molecule type" value="Genomic_DNA"/>
</dbReference>
<keyword evidence="3" id="KW-1185">Reference proteome</keyword>
<sequence length="176" mass="19170">MVGLQSELDGALHTDAYTPASAEIMHSAVEELRDEDERSTDNEVVPAVIDITDDVEMDVRVDSDGDRVEDTHISNRTPVDKSLHSISKGTTSKSRKKSKLFKQLESCIGSKVSSETPADPANANKPLSINGGGLGNLCVPSSPKDDEDWDAESRDLFQLGNMKQRLAIHADEMFLS</sequence>
<accession>A0A0L0FSS7</accession>
<feature type="compositionally biased region" description="Basic and acidic residues" evidence="1">
    <location>
        <begin position="64"/>
        <end position="83"/>
    </location>
</feature>